<feature type="chain" id="PRO_5040386537" description="Solute-binding protein family 5 domain-containing protein" evidence="3">
    <location>
        <begin position="34"/>
        <end position="528"/>
    </location>
</feature>
<evidence type="ECO:0000256" key="1">
    <source>
        <dbReference type="ARBA" id="ARBA00005695"/>
    </source>
</evidence>
<comment type="similarity">
    <text evidence="1">Belongs to the bacterial solute-binding protein 5 family.</text>
</comment>
<feature type="signal peptide" evidence="3">
    <location>
        <begin position="1"/>
        <end position="33"/>
    </location>
</feature>
<dbReference type="InterPro" id="IPR030678">
    <property type="entry name" value="Peptide/Ni-bd"/>
</dbReference>
<geneLocation type="plasmid" evidence="6">
    <name>cbm2636_mp</name>
</geneLocation>
<evidence type="ECO:0000313" key="6">
    <source>
        <dbReference type="Proteomes" id="UP000254259"/>
    </source>
</evidence>
<dbReference type="GO" id="GO:1904680">
    <property type="term" value="F:peptide transmembrane transporter activity"/>
    <property type="evidence" value="ECO:0007669"/>
    <property type="project" value="TreeGrafter"/>
</dbReference>
<dbReference type="PANTHER" id="PTHR30290">
    <property type="entry name" value="PERIPLASMIC BINDING COMPONENT OF ABC TRANSPORTER"/>
    <property type="match status" value="1"/>
</dbReference>
<dbReference type="GO" id="GO:0043190">
    <property type="term" value="C:ATP-binding cassette (ABC) transporter complex"/>
    <property type="evidence" value="ECO:0007669"/>
    <property type="project" value="InterPro"/>
</dbReference>
<dbReference type="AlphaFoldDB" id="A0A9Q7UYT6"/>
<dbReference type="RefSeq" id="WP_115713777.1">
    <property type="nucleotide sequence ID" value="NZ_LT984814.1"/>
</dbReference>
<evidence type="ECO:0000256" key="2">
    <source>
        <dbReference type="ARBA" id="ARBA00022729"/>
    </source>
</evidence>
<dbReference type="PANTHER" id="PTHR30290:SF38">
    <property type="entry name" value="D,D-DIPEPTIDE-BINDING PERIPLASMIC PROTEIN DDPA-RELATED"/>
    <property type="match status" value="1"/>
</dbReference>
<dbReference type="InterPro" id="IPR000914">
    <property type="entry name" value="SBP_5_dom"/>
</dbReference>
<gene>
    <name evidence="5" type="ORF">CBM2636_MP21374</name>
</gene>
<protein>
    <recommendedName>
        <fullName evidence="4">Solute-binding protein family 5 domain-containing protein</fullName>
    </recommendedName>
</protein>
<dbReference type="GO" id="GO:0030288">
    <property type="term" value="C:outer membrane-bounded periplasmic space"/>
    <property type="evidence" value="ECO:0007669"/>
    <property type="project" value="UniProtKB-ARBA"/>
</dbReference>
<reference evidence="5 6" key="1">
    <citation type="submission" date="2018-01" db="EMBL/GenBank/DDBJ databases">
        <authorList>
            <person name="Clerissi C."/>
        </authorList>
    </citation>
    <scope>NUCLEOTIDE SEQUENCE [LARGE SCALE GENOMIC DNA]</scope>
    <source>
        <strain evidence="5">Cupriavidus taiwanensis SWF 66322</strain>
        <plasmid evidence="6">cbm2636_mp</plasmid>
    </source>
</reference>
<dbReference type="Pfam" id="PF00496">
    <property type="entry name" value="SBP_bac_5"/>
    <property type="match status" value="1"/>
</dbReference>
<accession>A0A9Q7UYT6</accession>
<sequence>MRWTRCARRVQARAGIALLAALTGFGGLATALAAESSAPRRGGTLTVGLAQDPAVVDPIRTGTFTERQLSTPVYESLFDIDTQGRAVPWLAESYTVSADGLRYRIHLRQGIRFHDGTPFDAEAVVANLRRTRDPANRCRCLSSMREIREVRALDPSTVEFVLSEPNAALPTVLADAPGIMVSPKAFKADPAGIGTRPVGTGPFRFVEWVRNSRFVVARNPDYWRPGEPYLDRVVFRGMQNPETRESAFLSGQTDMILQPTTRFIYTIRADKRVALYYPDGFGTEGIYFNFNQPPLDDLRVRKAVAHAIDRPLLARTLGFGVPSLAYSPFGKGVAGITQPTEVYPKYDLARARALLADYGKPVSFTLQFNNSPDTRNLAQALQQMWEEAGIKVELVPFDQNRLVQNMTSHQFEASIFRFTGRADPHSNAFIFFHSRFAPVKPSSNYGGYRNARVDRLLEDGMRTSDPARRAAIYSDFARVLATEVMPYAFLYNVSDTIAARKTVHGITVVPDGLVRFGGIWRETGGHAR</sequence>
<evidence type="ECO:0000256" key="3">
    <source>
        <dbReference type="SAM" id="SignalP"/>
    </source>
</evidence>
<keyword evidence="5" id="KW-0614">Plasmid</keyword>
<organism evidence="5 6">
    <name type="scientific">Cupriavidus taiwanensis</name>
    <dbReference type="NCBI Taxonomy" id="164546"/>
    <lineage>
        <taxon>Bacteria</taxon>
        <taxon>Pseudomonadati</taxon>
        <taxon>Pseudomonadota</taxon>
        <taxon>Betaproteobacteria</taxon>
        <taxon>Burkholderiales</taxon>
        <taxon>Burkholderiaceae</taxon>
        <taxon>Cupriavidus</taxon>
    </lineage>
</organism>
<dbReference type="EMBL" id="LT984814">
    <property type="protein sequence ID" value="SPD68524.1"/>
    <property type="molecule type" value="Genomic_DNA"/>
</dbReference>
<dbReference type="InterPro" id="IPR039424">
    <property type="entry name" value="SBP_5"/>
</dbReference>
<dbReference type="PIRSF" id="PIRSF002741">
    <property type="entry name" value="MppA"/>
    <property type="match status" value="1"/>
</dbReference>
<evidence type="ECO:0000313" key="5">
    <source>
        <dbReference type="EMBL" id="SPD68524.1"/>
    </source>
</evidence>
<name>A0A9Q7UYT6_9BURK</name>
<dbReference type="SUPFAM" id="SSF53850">
    <property type="entry name" value="Periplasmic binding protein-like II"/>
    <property type="match status" value="1"/>
</dbReference>
<dbReference type="Gene3D" id="3.10.105.10">
    <property type="entry name" value="Dipeptide-binding Protein, Domain 3"/>
    <property type="match status" value="1"/>
</dbReference>
<evidence type="ECO:0000259" key="4">
    <source>
        <dbReference type="Pfam" id="PF00496"/>
    </source>
</evidence>
<keyword evidence="2 3" id="KW-0732">Signal</keyword>
<dbReference type="Proteomes" id="UP000254259">
    <property type="component" value="Plasmid CBM2636_mp"/>
</dbReference>
<feature type="domain" description="Solute-binding protein family 5" evidence="4">
    <location>
        <begin position="87"/>
        <end position="432"/>
    </location>
</feature>
<proteinExistence type="inferred from homology"/>
<dbReference type="GO" id="GO:0015833">
    <property type="term" value="P:peptide transport"/>
    <property type="evidence" value="ECO:0007669"/>
    <property type="project" value="TreeGrafter"/>
</dbReference>
<dbReference type="Gene3D" id="3.40.190.10">
    <property type="entry name" value="Periplasmic binding protein-like II"/>
    <property type="match status" value="1"/>
</dbReference>